<evidence type="ECO:0000313" key="3">
    <source>
        <dbReference type="EnsemblMetazoa" id="XP_019757373.1"/>
    </source>
</evidence>
<evidence type="ECO:0000259" key="2">
    <source>
        <dbReference type="PROSITE" id="PS51029"/>
    </source>
</evidence>
<feature type="compositionally biased region" description="Polar residues" evidence="1">
    <location>
        <begin position="277"/>
        <end position="296"/>
    </location>
</feature>
<reference evidence="3" key="2">
    <citation type="submission" date="2024-08" db="UniProtKB">
        <authorList>
            <consortium name="EnsemblMetazoa"/>
        </authorList>
    </citation>
    <scope>IDENTIFICATION</scope>
</reference>
<dbReference type="PROSITE" id="PS51029">
    <property type="entry name" value="MADF"/>
    <property type="match status" value="1"/>
</dbReference>
<sequence length="296" mass="34649">MAEERLIEIVRGHQELYDTKHTTHMKAKLKTRIWCDIAKELKLKDGEEVKNMWVKLRGSYRDAERRKRKSLRSGAAPQKIKPWRFQKQMSFLELFMTTWPREGNIVTDSDNDSPLLSVAETLSQSMKTHDMEMTCEDDGSAQPDSEEFYVTDSVASDGESSRGPETSLPPVINYTPVVRNKRHKQGPYERLKKCMQQREERARKRSEERKKILEQSSTLDDPLYNFYMSMYQLTKQMSPIYQHRVRAQVFQTVSEAEASIMSFPSLPLRHTEERPENQQTISTLPRSFNSNYNNLT</sequence>
<name>A0AAR5P8F7_DENPD</name>
<dbReference type="PANTHER" id="PTHR12243">
    <property type="entry name" value="MADF DOMAIN TRANSCRIPTION FACTOR"/>
    <property type="match status" value="1"/>
</dbReference>
<dbReference type="EnsemblMetazoa" id="XM_019901814.1">
    <property type="protein sequence ID" value="XP_019757373.1"/>
    <property type="gene ID" value="LOC109535810"/>
</dbReference>
<dbReference type="PANTHER" id="PTHR12243:SF67">
    <property type="entry name" value="COREPRESSOR OF PANGOLIN, ISOFORM A-RELATED"/>
    <property type="match status" value="1"/>
</dbReference>
<organism evidence="3 4">
    <name type="scientific">Dendroctonus ponderosae</name>
    <name type="common">Mountain pine beetle</name>
    <dbReference type="NCBI Taxonomy" id="77166"/>
    <lineage>
        <taxon>Eukaryota</taxon>
        <taxon>Metazoa</taxon>
        <taxon>Ecdysozoa</taxon>
        <taxon>Arthropoda</taxon>
        <taxon>Hexapoda</taxon>
        <taxon>Insecta</taxon>
        <taxon>Pterygota</taxon>
        <taxon>Neoptera</taxon>
        <taxon>Endopterygota</taxon>
        <taxon>Coleoptera</taxon>
        <taxon>Polyphaga</taxon>
        <taxon>Cucujiformia</taxon>
        <taxon>Curculionidae</taxon>
        <taxon>Scolytinae</taxon>
        <taxon>Dendroctonus</taxon>
    </lineage>
</organism>
<dbReference type="SMART" id="SM00595">
    <property type="entry name" value="MADF"/>
    <property type="match status" value="1"/>
</dbReference>
<protein>
    <recommendedName>
        <fullName evidence="2">MADF domain-containing protein</fullName>
    </recommendedName>
</protein>
<dbReference type="InterPro" id="IPR039353">
    <property type="entry name" value="TF_Adf1"/>
</dbReference>
<dbReference type="AlphaFoldDB" id="A0AAR5P8F7"/>
<dbReference type="Pfam" id="PF10545">
    <property type="entry name" value="MADF_DNA_bdg"/>
    <property type="match status" value="1"/>
</dbReference>
<feature type="region of interest" description="Disordered" evidence="1">
    <location>
        <begin position="271"/>
        <end position="296"/>
    </location>
</feature>
<evidence type="ECO:0000256" key="1">
    <source>
        <dbReference type="SAM" id="MobiDB-lite"/>
    </source>
</evidence>
<proteinExistence type="predicted"/>
<feature type="region of interest" description="Disordered" evidence="1">
    <location>
        <begin position="153"/>
        <end position="172"/>
    </location>
</feature>
<feature type="domain" description="MADF" evidence="2">
    <location>
        <begin position="5"/>
        <end position="97"/>
    </location>
</feature>
<accession>A0AAR5P8F7</accession>
<reference evidence="4" key="1">
    <citation type="journal article" date="2013" name="Genome Biol.">
        <title>Draft genome of the mountain pine beetle, Dendroctonus ponderosae Hopkins, a major forest pest.</title>
        <authorList>
            <person name="Keeling C.I."/>
            <person name="Yuen M.M."/>
            <person name="Liao N.Y."/>
            <person name="Docking T.R."/>
            <person name="Chan S.K."/>
            <person name="Taylor G.A."/>
            <person name="Palmquist D.L."/>
            <person name="Jackman S.D."/>
            <person name="Nguyen A."/>
            <person name="Li M."/>
            <person name="Henderson H."/>
            <person name="Janes J.K."/>
            <person name="Zhao Y."/>
            <person name="Pandoh P."/>
            <person name="Moore R."/>
            <person name="Sperling F.A."/>
            <person name="Huber D.P."/>
            <person name="Birol I."/>
            <person name="Jones S.J."/>
            <person name="Bohlmann J."/>
        </authorList>
    </citation>
    <scope>NUCLEOTIDE SEQUENCE</scope>
</reference>
<keyword evidence="4" id="KW-1185">Reference proteome</keyword>
<dbReference type="Proteomes" id="UP000019118">
    <property type="component" value="Unassembled WGS sequence"/>
</dbReference>
<evidence type="ECO:0000313" key="4">
    <source>
        <dbReference type="Proteomes" id="UP000019118"/>
    </source>
</evidence>
<dbReference type="InterPro" id="IPR006578">
    <property type="entry name" value="MADF-dom"/>
</dbReference>